<name>A0AA39L8N0_SARSR</name>
<protein>
    <submittedName>
        <fullName evidence="4">Uncharacterized protein</fullName>
    </submittedName>
</protein>
<proteinExistence type="inferred from homology"/>
<gene>
    <name evidence="4" type="ORF">NLU13_4254</name>
</gene>
<dbReference type="SUPFAM" id="SSF75304">
    <property type="entry name" value="Amidase signature (AS) enzymes"/>
    <property type="match status" value="1"/>
</dbReference>
<feature type="domain" description="Isochorismatase-like" evidence="2">
    <location>
        <begin position="20"/>
        <end position="208"/>
    </location>
</feature>
<comment type="similarity">
    <text evidence="1">Belongs to the isochorismatase family.</text>
</comment>
<dbReference type="InterPro" id="IPR000120">
    <property type="entry name" value="Amidase"/>
</dbReference>
<evidence type="ECO:0000313" key="4">
    <source>
        <dbReference type="EMBL" id="KAK0388010.1"/>
    </source>
</evidence>
<dbReference type="InterPro" id="IPR023631">
    <property type="entry name" value="Amidase_dom"/>
</dbReference>
<dbReference type="Pfam" id="PF01425">
    <property type="entry name" value="Amidase"/>
    <property type="match status" value="1"/>
</dbReference>
<evidence type="ECO:0000259" key="3">
    <source>
        <dbReference type="Pfam" id="PF01425"/>
    </source>
</evidence>
<accession>A0AA39L8N0</accession>
<evidence type="ECO:0000313" key="5">
    <source>
        <dbReference type="Proteomes" id="UP001175261"/>
    </source>
</evidence>
<dbReference type="SUPFAM" id="SSF52499">
    <property type="entry name" value="Isochorismatase-like hydrolases"/>
    <property type="match status" value="1"/>
</dbReference>
<dbReference type="Gene3D" id="1.20.58.1700">
    <property type="match status" value="1"/>
</dbReference>
<dbReference type="InterPro" id="IPR036928">
    <property type="entry name" value="AS_sf"/>
</dbReference>
<evidence type="ECO:0000259" key="2">
    <source>
        <dbReference type="Pfam" id="PF00857"/>
    </source>
</evidence>
<feature type="domain" description="Amidase" evidence="3">
    <location>
        <begin position="267"/>
        <end position="709"/>
    </location>
</feature>
<dbReference type="PANTHER" id="PTHR11895:SF169">
    <property type="entry name" value="GLUTAMYL-TRNA(GLN) AMIDOTRANSFERASE"/>
    <property type="match status" value="1"/>
</dbReference>
<dbReference type="AlphaFoldDB" id="A0AA39L8N0"/>
<organism evidence="4 5">
    <name type="scientific">Sarocladium strictum</name>
    <name type="common">Black bundle disease fungus</name>
    <name type="synonym">Acremonium strictum</name>
    <dbReference type="NCBI Taxonomy" id="5046"/>
    <lineage>
        <taxon>Eukaryota</taxon>
        <taxon>Fungi</taxon>
        <taxon>Dikarya</taxon>
        <taxon>Ascomycota</taxon>
        <taxon>Pezizomycotina</taxon>
        <taxon>Sordariomycetes</taxon>
        <taxon>Hypocreomycetidae</taxon>
        <taxon>Hypocreales</taxon>
        <taxon>Sarocladiaceae</taxon>
        <taxon>Sarocladium</taxon>
    </lineage>
</organism>
<dbReference type="InterPro" id="IPR036380">
    <property type="entry name" value="Isochorismatase-like_sf"/>
</dbReference>
<keyword evidence="5" id="KW-1185">Reference proteome</keyword>
<dbReference type="CDD" id="cd00431">
    <property type="entry name" value="cysteine_hydrolases"/>
    <property type="match status" value="1"/>
</dbReference>
<evidence type="ECO:0000256" key="1">
    <source>
        <dbReference type="ARBA" id="ARBA00006336"/>
    </source>
</evidence>
<reference evidence="4" key="1">
    <citation type="submission" date="2022-10" db="EMBL/GenBank/DDBJ databases">
        <title>Determination and structural analysis of whole genome sequence of Sarocladium strictum F4-1.</title>
        <authorList>
            <person name="Hu L."/>
            <person name="Jiang Y."/>
        </authorList>
    </citation>
    <scope>NUCLEOTIDE SEQUENCE</scope>
    <source>
        <strain evidence="4">F4-1</strain>
    </source>
</reference>
<dbReference type="Pfam" id="PF00857">
    <property type="entry name" value="Isochorismatase"/>
    <property type="match status" value="1"/>
</dbReference>
<dbReference type="Gene3D" id="3.40.50.850">
    <property type="entry name" value="Isochorismatase-like"/>
    <property type="match status" value="1"/>
</dbReference>
<dbReference type="PANTHER" id="PTHR11895">
    <property type="entry name" value="TRANSAMIDASE"/>
    <property type="match status" value="1"/>
</dbReference>
<sequence length="729" mass="77797">MSSLTIPARPYAFSFPLDKTALIIIDIQRDFVDPGGFGSIQCGDDDIFVQARSVVPATRKVLDAFRAHGGHVLHTREGHRPDLSDLPASKRMRQISAPNGHHEMGIGDKGPMGRLLVRGEYGHDIVDELTPWPTETVIDKPGKGSFWGTGIHRELLDRGVTHLIFAGVTTECCVTTTLRECNDRGYQCCVLSDCTQGFDANQVSTSLDIICGQDGLFGFVGHSSDLLAAIPEAKFEPSSSLLLTRGPLPSIAVLRSMYQAGTSSTVDVVNNVFDRIEVRHQTDPSVWTSLVSRAEAISAAAELAEQYKDRPLPPLFGVPFSVKDNIDVAGIKTTNACETYTTTPTQHAVAVQHVLDAGGIYIGKTNLDQLATGLSGCRSPFGIPQNSISPRHIPGGSSSGGAVAVGSDLVSFSLTTDTAGSTRIPAALNGITGLKPTKGTVSARGLVPACKTLDTISVMARSVADTRLVWRVIARHDRDDPFSKPPHTLPTWHVDFRGLATGGFTFAVPPAAALEACSTTYKELFAQTVQTLQSCGGTLREADYSVFERAGDLLYEGALLHERIACIGEEFLRSSVSSANGTSDAEAALHPVIRALFSKALAQPPTAYDVFRDQALQTELTRLAQQTFDTLHGGIDVLVVPATVGHPTVEDMLADPLGLNFKLGKFSHYGNVVDLCGVSVPSGTYQDNGTWLPFGVTILGGSGYDAKVLDVAAVLEEANSSRRLKSVSS</sequence>
<comment type="caution">
    <text evidence="4">The sequence shown here is derived from an EMBL/GenBank/DDBJ whole genome shotgun (WGS) entry which is preliminary data.</text>
</comment>
<dbReference type="InterPro" id="IPR000868">
    <property type="entry name" value="Isochorismatase-like_dom"/>
</dbReference>
<dbReference type="Proteomes" id="UP001175261">
    <property type="component" value="Unassembled WGS sequence"/>
</dbReference>
<dbReference type="GO" id="GO:0003824">
    <property type="term" value="F:catalytic activity"/>
    <property type="evidence" value="ECO:0007669"/>
    <property type="project" value="InterPro"/>
</dbReference>
<dbReference type="Gene3D" id="3.90.1300.10">
    <property type="entry name" value="Amidase signature (AS) domain"/>
    <property type="match status" value="1"/>
</dbReference>
<dbReference type="EMBL" id="JAPDFR010000003">
    <property type="protein sequence ID" value="KAK0388010.1"/>
    <property type="molecule type" value="Genomic_DNA"/>
</dbReference>